<dbReference type="EMBL" id="JAHFVK010000001">
    <property type="protein sequence ID" value="MBT2133100.1"/>
    <property type="molecule type" value="Genomic_DNA"/>
</dbReference>
<dbReference type="RefSeq" id="WP_214534383.1">
    <property type="nucleotide sequence ID" value="NZ_JAHFVK010000001.1"/>
</dbReference>
<dbReference type="Proteomes" id="UP000811255">
    <property type="component" value="Unassembled WGS sequence"/>
</dbReference>
<feature type="transmembrane region" description="Helical" evidence="2">
    <location>
        <begin position="21"/>
        <end position="41"/>
    </location>
</feature>
<evidence type="ECO:0000313" key="4">
    <source>
        <dbReference type="Proteomes" id="UP000811255"/>
    </source>
</evidence>
<evidence type="ECO:0000256" key="1">
    <source>
        <dbReference type="SAM" id="MobiDB-lite"/>
    </source>
</evidence>
<keyword evidence="2" id="KW-1133">Transmembrane helix</keyword>
<feature type="region of interest" description="Disordered" evidence="1">
    <location>
        <begin position="274"/>
        <end position="293"/>
    </location>
</feature>
<keyword evidence="2" id="KW-0472">Membrane</keyword>
<evidence type="ECO:0008006" key="5">
    <source>
        <dbReference type="Google" id="ProtNLM"/>
    </source>
</evidence>
<protein>
    <recommendedName>
        <fullName evidence="5">Mitochondrial inner membrane protein</fullName>
    </recommendedName>
</protein>
<keyword evidence="4" id="KW-1185">Reference proteome</keyword>
<keyword evidence="2" id="KW-0812">Transmembrane</keyword>
<gene>
    <name evidence="3" type="ORF">KK137_02030</name>
</gene>
<comment type="caution">
    <text evidence="3">The sequence shown here is derived from an EMBL/GenBank/DDBJ whole genome shotgun (WGS) entry which is preliminary data.</text>
</comment>
<organism evidence="3 4">
    <name type="scientific">Croceibacterium selenioxidans</name>
    <dbReference type="NCBI Taxonomy" id="2838833"/>
    <lineage>
        <taxon>Bacteria</taxon>
        <taxon>Pseudomonadati</taxon>
        <taxon>Pseudomonadota</taxon>
        <taxon>Alphaproteobacteria</taxon>
        <taxon>Sphingomonadales</taxon>
        <taxon>Erythrobacteraceae</taxon>
        <taxon>Croceibacterium</taxon>
    </lineage>
</organism>
<sequence>MDEELLTHGRSAGRKSGNGRVLIGAALGAFLLGGVATWYLGGSPGLSTSDLFVFRKDQPVVATPGVPTRDQAASQAISNEYAADGRMDQRVAAMEQRLTEIDLQSQAAAGNAARAEGLLIAFATRRAIERGAPLGYLADQLQVRFGEAQPQAVQTVLVASRDPITLDQLLARLDGLAPQLTKAPQTEGAFSWISRELSELFVVRREDSPSPAPVQRLERARLFLQSGRTEAAISEVRNLPSADEASGWIADAQRYAATQQALEALEAAAILEPRELRDGTGKPVDQPSPVVVR</sequence>
<name>A0ABS5VZZ9_9SPHN</name>
<proteinExistence type="predicted"/>
<reference evidence="3 4" key="1">
    <citation type="submission" date="2021-05" db="EMBL/GenBank/DDBJ databases">
        <title>Croceibacterium sp. LX-88 genome sequence.</title>
        <authorList>
            <person name="Luo X."/>
        </authorList>
    </citation>
    <scope>NUCLEOTIDE SEQUENCE [LARGE SCALE GENOMIC DNA]</scope>
    <source>
        <strain evidence="3 4">LX-88</strain>
    </source>
</reference>
<accession>A0ABS5VZZ9</accession>
<evidence type="ECO:0000256" key="2">
    <source>
        <dbReference type="SAM" id="Phobius"/>
    </source>
</evidence>
<evidence type="ECO:0000313" key="3">
    <source>
        <dbReference type="EMBL" id="MBT2133100.1"/>
    </source>
</evidence>